<evidence type="ECO:0000259" key="3">
    <source>
        <dbReference type="PROSITE" id="PS50103"/>
    </source>
</evidence>
<feature type="region of interest" description="Disordered" evidence="2">
    <location>
        <begin position="621"/>
        <end position="648"/>
    </location>
</feature>
<evidence type="ECO:0000256" key="1">
    <source>
        <dbReference type="PROSITE-ProRule" id="PRU00723"/>
    </source>
</evidence>
<protein>
    <recommendedName>
        <fullName evidence="3">C3H1-type domain-containing protein</fullName>
    </recommendedName>
</protein>
<name>A0A8H3FIG3_9LECA</name>
<dbReference type="InterPro" id="IPR000571">
    <property type="entry name" value="Znf_CCCH"/>
</dbReference>
<dbReference type="GO" id="GO:0008270">
    <property type="term" value="F:zinc ion binding"/>
    <property type="evidence" value="ECO:0007669"/>
    <property type="project" value="UniProtKB-KW"/>
</dbReference>
<organism evidence="4 5">
    <name type="scientific">Alectoria fallacina</name>
    <dbReference type="NCBI Taxonomy" id="1903189"/>
    <lineage>
        <taxon>Eukaryota</taxon>
        <taxon>Fungi</taxon>
        <taxon>Dikarya</taxon>
        <taxon>Ascomycota</taxon>
        <taxon>Pezizomycotina</taxon>
        <taxon>Lecanoromycetes</taxon>
        <taxon>OSLEUM clade</taxon>
        <taxon>Lecanoromycetidae</taxon>
        <taxon>Lecanorales</taxon>
        <taxon>Lecanorineae</taxon>
        <taxon>Parmeliaceae</taxon>
        <taxon>Alectoria</taxon>
    </lineage>
</organism>
<evidence type="ECO:0000313" key="5">
    <source>
        <dbReference type="Proteomes" id="UP000664203"/>
    </source>
</evidence>
<accession>A0A8H3FIG3</accession>
<reference evidence="4" key="1">
    <citation type="submission" date="2021-03" db="EMBL/GenBank/DDBJ databases">
        <authorList>
            <person name="Tagirdzhanova G."/>
        </authorList>
    </citation>
    <scope>NUCLEOTIDE SEQUENCE</scope>
</reference>
<feature type="domain" description="C3H1-type" evidence="3">
    <location>
        <begin position="488"/>
        <end position="517"/>
    </location>
</feature>
<dbReference type="OrthoDB" id="5355510at2759"/>
<sequence length="752" mass="82558">MSTILNQSPKEHGPMVESLGPYFFSQIYKKEAGVSGSDDPDAAPYEEYHIELSATGLGIHSTIFVVLRVWADLRAIGFLDAKNAEEDQRTKIGSATVSMTEARSHDSEDHYKSCKIERLDVETRSTLTNMEAFAAMLRRIQSFCVEYQAEHLAMAPMQGSCRFSGLLKPAGFNLCGCELLEKHVGAGFQLCMVLPTPPIELPLRLKEDSLMDDLAVGQSDEAVGVTKDDLATEMSSIRDQYNRLMKKVQKQETILEFKQMPAEGRGSSNTGTLKNPIEEVRRTQCSSGNEILAPISNGRLLASPSAGPTFTTRPRGSMTKQTGLITLAKNSANSAIAAKKGEAPLLMAVLRSNVVQGCKEPKKLEVDSSTSDSPLFKPANMPAKKPSNKTGRRREQESGAIAEDRLLGNLSLSHYQEIGASPAASQVATDPKELRADSPQLGVSGHSQGSPFEETALIDSFKNEALAPSNTPENSQLAAEIAETPGSLPKKVYCMYWLRKGECDYMQDGCRYKHEMPIDEETRQKIGIREIPWWFTVSPQYEQFLQQVPESATGRLTDVRSDEEHTFTPQPSGQGSGRRDSDISLHGGGGVATKKRDPVKIGSFVVHFPPENHHYRTVASNTEAKTHRARHPSATKIDSTKAVNKSRDRRFEREIYRPPRAMVSSRGSDMGVAIKGQAKNYVGSRISPRSTHWGPSNGALPSSRSALDSAPSKMPGKMKRRPSSPVSDADDHRAKPRLKRAKTRESTDQASN</sequence>
<feature type="region of interest" description="Disordered" evidence="2">
    <location>
        <begin position="558"/>
        <end position="596"/>
    </location>
</feature>
<keyword evidence="1" id="KW-0863">Zinc-finger</keyword>
<evidence type="ECO:0000256" key="2">
    <source>
        <dbReference type="SAM" id="MobiDB-lite"/>
    </source>
</evidence>
<gene>
    <name evidence="4" type="ORF">ALECFALPRED_002907</name>
</gene>
<comment type="caution">
    <text evidence="4">The sequence shown here is derived from an EMBL/GenBank/DDBJ whole genome shotgun (WGS) entry which is preliminary data.</text>
</comment>
<dbReference type="EMBL" id="CAJPDR010000198">
    <property type="protein sequence ID" value="CAF9925113.1"/>
    <property type="molecule type" value="Genomic_DNA"/>
</dbReference>
<feature type="zinc finger region" description="C3H1-type" evidence="1">
    <location>
        <begin position="488"/>
        <end position="517"/>
    </location>
</feature>
<feature type="region of interest" description="Disordered" evidence="2">
    <location>
        <begin position="684"/>
        <end position="752"/>
    </location>
</feature>
<feature type="compositionally biased region" description="Basic and acidic residues" evidence="2">
    <location>
        <begin position="393"/>
        <end position="402"/>
    </location>
</feature>
<proteinExistence type="predicted"/>
<feature type="compositionally biased region" description="Polar residues" evidence="2">
    <location>
        <begin position="687"/>
        <end position="706"/>
    </location>
</feature>
<keyword evidence="5" id="KW-1185">Reference proteome</keyword>
<dbReference type="PROSITE" id="PS50103">
    <property type="entry name" value="ZF_C3H1"/>
    <property type="match status" value="1"/>
</dbReference>
<feature type="region of interest" description="Disordered" evidence="2">
    <location>
        <begin position="421"/>
        <end position="449"/>
    </location>
</feature>
<dbReference type="Proteomes" id="UP000664203">
    <property type="component" value="Unassembled WGS sequence"/>
</dbReference>
<dbReference type="AlphaFoldDB" id="A0A8H3FIG3"/>
<keyword evidence="1" id="KW-0479">Metal-binding</keyword>
<evidence type="ECO:0000313" key="4">
    <source>
        <dbReference type="EMBL" id="CAF9925113.1"/>
    </source>
</evidence>
<feature type="region of interest" description="Disordered" evidence="2">
    <location>
        <begin position="361"/>
        <end position="402"/>
    </location>
</feature>
<keyword evidence="1" id="KW-0862">Zinc</keyword>
<feature type="compositionally biased region" description="Basic and acidic residues" evidence="2">
    <location>
        <begin position="743"/>
        <end position="752"/>
    </location>
</feature>